<organism evidence="3 4">
    <name type="scientific">Sphagnum troendelagicum</name>
    <dbReference type="NCBI Taxonomy" id="128251"/>
    <lineage>
        <taxon>Eukaryota</taxon>
        <taxon>Viridiplantae</taxon>
        <taxon>Streptophyta</taxon>
        <taxon>Embryophyta</taxon>
        <taxon>Bryophyta</taxon>
        <taxon>Sphagnophytina</taxon>
        <taxon>Sphagnopsida</taxon>
        <taxon>Sphagnales</taxon>
        <taxon>Sphagnaceae</taxon>
        <taxon>Sphagnum</taxon>
    </lineage>
</organism>
<dbReference type="SUPFAM" id="SSF88697">
    <property type="entry name" value="PUA domain-like"/>
    <property type="match status" value="1"/>
</dbReference>
<dbReference type="PANTHER" id="PTHR12963:SF0">
    <property type="entry name" value="EXPRESSED PROTEIN"/>
    <property type="match status" value="1"/>
</dbReference>
<feature type="domain" description="ASCH" evidence="2">
    <location>
        <begin position="12"/>
        <end position="114"/>
    </location>
</feature>
<dbReference type="EMBL" id="OZ019910">
    <property type="protein sequence ID" value="CAK9211318.1"/>
    <property type="molecule type" value="Genomic_DNA"/>
</dbReference>
<dbReference type="PANTHER" id="PTHR12963">
    <property type="entry name" value="THYROID RECEPTOR INTERACTING PROTEIN RELATED"/>
    <property type="match status" value="1"/>
</dbReference>
<dbReference type="InterPro" id="IPR039128">
    <property type="entry name" value="TRIP4-like"/>
</dbReference>
<evidence type="ECO:0000259" key="2">
    <source>
        <dbReference type="Pfam" id="PF04266"/>
    </source>
</evidence>
<evidence type="ECO:0000313" key="4">
    <source>
        <dbReference type="Proteomes" id="UP001497512"/>
    </source>
</evidence>
<evidence type="ECO:0000256" key="1">
    <source>
        <dbReference type="SAM" id="MobiDB-lite"/>
    </source>
</evidence>
<accession>A0ABP0U2B6</accession>
<sequence length="219" mass="24545">MSEKQQYRNACITLHQPWASLLVHGIKRIEGRSWPAPVRGRVWIHAAAKVPEPETIQAMEHFYREIYAVDGVTDVVFPEFYPTSVLLGCVNVVGCVSLPELANWKSLSEGVRLEGQTQFCWLCEDPQKLVIPLEMRGWQGVYNLQRKIADAAPRGLRPVNAPTQMKFPMPVSLESSSERDGLESEETGQPQTKSLNPHLSPKLKASIQGAQAAANQFRR</sequence>
<feature type="region of interest" description="Disordered" evidence="1">
    <location>
        <begin position="159"/>
        <end position="219"/>
    </location>
</feature>
<dbReference type="Pfam" id="PF04266">
    <property type="entry name" value="ASCH"/>
    <property type="match status" value="1"/>
</dbReference>
<reference evidence="3" key="1">
    <citation type="submission" date="2024-02" db="EMBL/GenBank/DDBJ databases">
        <authorList>
            <consortium name="ELIXIR-Norway"/>
            <consortium name="Elixir Norway"/>
        </authorList>
    </citation>
    <scope>NUCLEOTIDE SEQUENCE</scope>
</reference>
<dbReference type="CDD" id="cd06554">
    <property type="entry name" value="ASCH_ASC-1_like"/>
    <property type="match status" value="1"/>
</dbReference>
<dbReference type="Proteomes" id="UP001497512">
    <property type="component" value="Chromosome 18"/>
</dbReference>
<dbReference type="InterPro" id="IPR015947">
    <property type="entry name" value="PUA-like_sf"/>
</dbReference>
<protein>
    <recommendedName>
        <fullName evidence="2">ASCH domain-containing protein</fullName>
    </recommendedName>
</protein>
<feature type="compositionally biased region" description="Polar residues" evidence="1">
    <location>
        <begin position="187"/>
        <end position="197"/>
    </location>
</feature>
<keyword evidence="4" id="KW-1185">Reference proteome</keyword>
<evidence type="ECO:0000313" key="3">
    <source>
        <dbReference type="EMBL" id="CAK9211318.1"/>
    </source>
</evidence>
<gene>
    <name evidence="3" type="ORF">CSSPTR1EN2_LOCUS10599</name>
</gene>
<name>A0ABP0U2B6_9BRYO</name>
<dbReference type="InterPro" id="IPR007374">
    <property type="entry name" value="ASCH_domain"/>
</dbReference>
<proteinExistence type="predicted"/>
<dbReference type="Gene3D" id="2.30.130.30">
    <property type="entry name" value="Hypothetical protein"/>
    <property type="match status" value="1"/>
</dbReference>